<protein>
    <recommendedName>
        <fullName evidence="2">F-box domain-containing protein</fullName>
    </recommendedName>
</protein>
<feature type="region of interest" description="Disordered" evidence="1">
    <location>
        <begin position="501"/>
        <end position="552"/>
    </location>
</feature>
<accession>A0A2G8SH18</accession>
<feature type="domain" description="F-box" evidence="2">
    <location>
        <begin position="68"/>
        <end position="109"/>
    </location>
</feature>
<dbReference type="Proteomes" id="UP000230002">
    <property type="component" value="Unassembled WGS sequence"/>
</dbReference>
<organism evidence="3 4">
    <name type="scientific">Ganoderma sinense ZZ0214-1</name>
    <dbReference type="NCBI Taxonomy" id="1077348"/>
    <lineage>
        <taxon>Eukaryota</taxon>
        <taxon>Fungi</taxon>
        <taxon>Dikarya</taxon>
        <taxon>Basidiomycota</taxon>
        <taxon>Agaricomycotina</taxon>
        <taxon>Agaricomycetes</taxon>
        <taxon>Polyporales</taxon>
        <taxon>Polyporaceae</taxon>
        <taxon>Ganoderma</taxon>
    </lineage>
</organism>
<dbReference type="InterPro" id="IPR016024">
    <property type="entry name" value="ARM-type_fold"/>
</dbReference>
<dbReference type="Gene3D" id="3.80.10.10">
    <property type="entry name" value="Ribonuclease Inhibitor"/>
    <property type="match status" value="1"/>
</dbReference>
<evidence type="ECO:0000256" key="1">
    <source>
        <dbReference type="SAM" id="MobiDB-lite"/>
    </source>
</evidence>
<gene>
    <name evidence="3" type="ORF">GSI_04524</name>
</gene>
<dbReference type="InterPro" id="IPR032675">
    <property type="entry name" value="LRR_dom_sf"/>
</dbReference>
<reference evidence="3 4" key="1">
    <citation type="journal article" date="2015" name="Sci. Rep.">
        <title>Chromosome-level genome map provides insights into diverse defense mechanisms in the medicinal fungus Ganoderma sinense.</title>
        <authorList>
            <person name="Zhu Y."/>
            <person name="Xu J."/>
            <person name="Sun C."/>
            <person name="Zhou S."/>
            <person name="Xu H."/>
            <person name="Nelson D.R."/>
            <person name="Qian J."/>
            <person name="Song J."/>
            <person name="Luo H."/>
            <person name="Xiang L."/>
            <person name="Li Y."/>
            <person name="Xu Z."/>
            <person name="Ji A."/>
            <person name="Wang L."/>
            <person name="Lu S."/>
            <person name="Hayward A."/>
            <person name="Sun W."/>
            <person name="Li X."/>
            <person name="Schwartz D.C."/>
            <person name="Wang Y."/>
            <person name="Chen S."/>
        </authorList>
    </citation>
    <scope>NUCLEOTIDE SEQUENCE [LARGE SCALE GENOMIC DNA]</scope>
    <source>
        <strain evidence="3 4">ZZ0214-1</strain>
    </source>
</reference>
<name>A0A2G8SH18_9APHY</name>
<dbReference type="Pfam" id="PF12937">
    <property type="entry name" value="F-box-like"/>
    <property type="match status" value="1"/>
</dbReference>
<keyword evidence="4" id="KW-1185">Reference proteome</keyword>
<dbReference type="SUPFAM" id="SSF52047">
    <property type="entry name" value="RNI-like"/>
    <property type="match status" value="1"/>
</dbReference>
<evidence type="ECO:0000313" key="3">
    <source>
        <dbReference type="EMBL" id="PIL33075.1"/>
    </source>
</evidence>
<sequence>MAGEAVVSGLAYTNALSTALSLVPPADRTELSGFSIADIRAWSVAKIDEHRRYILAFTTIQNILAPVHRLPPEILSSIFVAAWQDRRSLRLAHVCRLWRSLLLDTSQFWAVAIAGDEFRLPSDNRPDDDEDYFSACFLRSAPRRISPRLSSLSSKSHLELIRHAERITSIQISAQSRDQLELLWTVLHSGMPRLQELAIRVSDWVGGGTGPQKLSTAQLPRLTRLTLPARLFRSSWPNTLQEIALRSYYREFEFPSPIRVSLEMVLVSLEEFPNLKVLDIRDSGLSHLPDFQLPSCEFPMLERLRIRSHTFVVSAILSHVSCPASIRLDVGVTFIPRLPTEMYPVRGPMLEAVGALVDRVTITAGPTSTIRGFTSGVERLRLTVDFTGGYWFSGHVSKILDAFQRTSSPVSHLFLAQRTAQRIPGILAGMLIFPAFPHLTHLTLHARIGACREFIKELRPSLPRDYENPPVLVLLPHLKELIVGVAMRRRSEMCKVLRRRVAGADDSDEDKDGDEDGDEGEDEDEDEDGDGDSDEDDREDEDEGGAGGGDIAPDSAVAVHFSECCRLFPVVLRARMRRGHRLSRLELFSYEEGCMGKPESAVSHVGLADFGSELVKREFEPLWELVDGPVVFSGYRFFADA</sequence>
<comment type="caution">
    <text evidence="3">The sequence shown here is derived from an EMBL/GenBank/DDBJ whole genome shotgun (WGS) entry which is preliminary data.</text>
</comment>
<dbReference type="SUPFAM" id="SSF48371">
    <property type="entry name" value="ARM repeat"/>
    <property type="match status" value="1"/>
</dbReference>
<evidence type="ECO:0000259" key="2">
    <source>
        <dbReference type="Pfam" id="PF12937"/>
    </source>
</evidence>
<dbReference type="InterPro" id="IPR001810">
    <property type="entry name" value="F-box_dom"/>
</dbReference>
<proteinExistence type="predicted"/>
<feature type="compositionally biased region" description="Acidic residues" evidence="1">
    <location>
        <begin position="505"/>
        <end position="544"/>
    </location>
</feature>
<dbReference type="OrthoDB" id="2751943at2759"/>
<evidence type="ECO:0000313" key="4">
    <source>
        <dbReference type="Proteomes" id="UP000230002"/>
    </source>
</evidence>
<dbReference type="AlphaFoldDB" id="A0A2G8SH18"/>
<dbReference type="STRING" id="1077348.A0A2G8SH18"/>
<dbReference type="EMBL" id="AYKW01000008">
    <property type="protein sequence ID" value="PIL33075.1"/>
    <property type="molecule type" value="Genomic_DNA"/>
</dbReference>